<evidence type="ECO:0000256" key="13">
    <source>
        <dbReference type="ARBA" id="ARBA00023075"/>
    </source>
</evidence>
<dbReference type="AlphaFoldDB" id="A0A921E845"/>
<comment type="subunit">
    <text evidence="16">Composed of six subunits; NqrA, NqrB, NqrC, NqrD, NqrE and NqrF.</text>
</comment>
<comment type="caution">
    <text evidence="18">The sequence shown here is derived from an EMBL/GenBank/DDBJ whole genome shotgun (WGS) entry which is preliminary data.</text>
</comment>
<feature type="transmembrane region" description="Helical" evidence="16">
    <location>
        <begin position="316"/>
        <end position="334"/>
    </location>
</feature>
<name>A0A921E845_9BACT</name>
<evidence type="ECO:0000313" key="18">
    <source>
        <dbReference type="EMBL" id="HJE38702.1"/>
    </source>
</evidence>
<keyword evidence="7 16" id="KW-0812">Transmembrane</keyword>
<dbReference type="GO" id="GO:0022904">
    <property type="term" value="P:respiratory electron transport chain"/>
    <property type="evidence" value="ECO:0007669"/>
    <property type="project" value="InterPro"/>
</dbReference>
<accession>A0A921E845</accession>
<evidence type="ECO:0000256" key="10">
    <source>
        <dbReference type="ARBA" id="ARBA00023027"/>
    </source>
</evidence>
<dbReference type="PIRSF" id="PIRSF016055">
    <property type="entry name" value="NADH-UbQ_OxRdtase_B_su"/>
    <property type="match status" value="1"/>
</dbReference>
<sequence>MNPLRRIFDKARPLFEEGGRLSPLRSVYEGFDSFLFTPKTTSSSGVHMHDSIDSKRIMITVVVALLPCLLFGMYNTGYQNWLGAGAVAAEYSFWGMMLYGFLAVLPKLLTAYIVGLGIEFISAQIKHEEIQEGFLVTGILIPLVCPVNTPCWMIAVATAFAVIFAKEVFGGTGYNIFNVALVTRAFLFFAYPAQMSGDKVFVATQPIMGVGLTVNFADGFSGATPLGQAATHAGGEMTLTNIVGDPLSLWDAFVGLIPGSFGETSTLCILIGAAILLIGGIADWRIILSVFVGGTVMGFVAHTFDSPSYPCSFLTPLEQLCYGGFAFAAVFMATDPVTAARTAAGKYVYGFMIGVIAILIRTYNNGYPEGAMLAVLLMNAFAPLIDYCVIQGNKRRRRNRLISKA</sequence>
<keyword evidence="13 16" id="KW-0830">Ubiquinone</keyword>
<feature type="transmembrane region" description="Helical" evidence="16">
    <location>
        <begin position="346"/>
        <end position="364"/>
    </location>
</feature>
<feature type="transmembrane region" description="Helical" evidence="16">
    <location>
        <begin position="176"/>
        <end position="193"/>
    </location>
</feature>
<dbReference type="EC" id="7.2.1.1" evidence="16"/>
<dbReference type="PANTHER" id="PTHR30578">
    <property type="entry name" value="ELECTRON TRANSPORT COMPLEX PROTEIN RNFD"/>
    <property type="match status" value="1"/>
</dbReference>
<gene>
    <name evidence="16" type="primary">nqrB</name>
    <name evidence="18" type="ORF">K8V47_02930</name>
</gene>
<evidence type="ECO:0000256" key="17">
    <source>
        <dbReference type="PIRSR" id="PIRSR016055-50"/>
    </source>
</evidence>
<evidence type="ECO:0000256" key="4">
    <source>
        <dbReference type="ARBA" id="ARBA00022553"/>
    </source>
</evidence>
<evidence type="ECO:0000256" key="8">
    <source>
        <dbReference type="ARBA" id="ARBA00022967"/>
    </source>
</evidence>
<feature type="transmembrane region" description="Helical" evidence="16">
    <location>
        <begin position="200"/>
        <end position="217"/>
    </location>
</feature>
<evidence type="ECO:0000256" key="1">
    <source>
        <dbReference type="ARBA" id="ARBA00022448"/>
    </source>
</evidence>
<evidence type="ECO:0000256" key="16">
    <source>
        <dbReference type="HAMAP-Rule" id="MF_00426"/>
    </source>
</evidence>
<dbReference type="NCBIfam" id="NF003756">
    <property type="entry name" value="PRK05349.1"/>
    <property type="match status" value="1"/>
</dbReference>
<dbReference type="NCBIfam" id="TIGR01937">
    <property type="entry name" value="nqrB"/>
    <property type="match status" value="1"/>
</dbReference>
<evidence type="ECO:0000256" key="3">
    <source>
        <dbReference type="ARBA" id="ARBA00022519"/>
    </source>
</evidence>
<keyword evidence="5 16" id="KW-0285">Flavoprotein</keyword>
<protein>
    <recommendedName>
        <fullName evidence="16">Na(+)-translocating NADH-quinone reductase subunit B</fullName>
        <shortName evidence="16">Na(+)-NQR subunit B</shortName>
        <shortName evidence="16">Na(+)-translocating NQR subunit B</shortName>
        <ecNumber evidence="16">7.2.1.1</ecNumber>
    </recommendedName>
    <alternativeName>
        <fullName evidence="16">NQR complex subunit B</fullName>
    </alternativeName>
    <alternativeName>
        <fullName evidence="16">NQR-1 subunit B</fullName>
    </alternativeName>
</protein>
<keyword evidence="14 16" id="KW-0472">Membrane</keyword>
<dbReference type="PANTHER" id="PTHR30578:SF1">
    <property type="entry name" value="NA(+)-TRANSLOCATING NADH-QUINONE REDUCTASE SUBUNIT B"/>
    <property type="match status" value="1"/>
</dbReference>
<evidence type="ECO:0000256" key="11">
    <source>
        <dbReference type="ARBA" id="ARBA00023053"/>
    </source>
</evidence>
<dbReference type="GO" id="GO:0005886">
    <property type="term" value="C:plasma membrane"/>
    <property type="evidence" value="ECO:0007669"/>
    <property type="project" value="UniProtKB-SubCell"/>
</dbReference>
<proteinExistence type="inferred from homology"/>
<dbReference type="GO" id="GO:0055085">
    <property type="term" value="P:transmembrane transport"/>
    <property type="evidence" value="ECO:0007669"/>
    <property type="project" value="InterPro"/>
</dbReference>
<dbReference type="GO" id="GO:0010181">
    <property type="term" value="F:FMN binding"/>
    <property type="evidence" value="ECO:0007669"/>
    <property type="project" value="InterPro"/>
</dbReference>
<keyword evidence="11 16" id="KW-0915">Sodium</keyword>
<evidence type="ECO:0000256" key="7">
    <source>
        <dbReference type="ARBA" id="ARBA00022692"/>
    </source>
</evidence>
<feature type="transmembrane region" description="Helical" evidence="16">
    <location>
        <begin position="133"/>
        <end position="164"/>
    </location>
</feature>
<evidence type="ECO:0000256" key="5">
    <source>
        <dbReference type="ARBA" id="ARBA00022630"/>
    </source>
</evidence>
<feature type="transmembrane region" description="Helical" evidence="16">
    <location>
        <begin position="286"/>
        <end position="304"/>
    </location>
</feature>
<comment type="catalytic activity">
    <reaction evidence="16">
        <text>a ubiquinone + n Na(+)(in) + NADH + H(+) = a ubiquinol + n Na(+)(out) + NAD(+)</text>
        <dbReference type="Rhea" id="RHEA:47748"/>
        <dbReference type="Rhea" id="RHEA-COMP:9565"/>
        <dbReference type="Rhea" id="RHEA-COMP:9566"/>
        <dbReference type="ChEBI" id="CHEBI:15378"/>
        <dbReference type="ChEBI" id="CHEBI:16389"/>
        <dbReference type="ChEBI" id="CHEBI:17976"/>
        <dbReference type="ChEBI" id="CHEBI:29101"/>
        <dbReference type="ChEBI" id="CHEBI:57540"/>
        <dbReference type="ChEBI" id="CHEBI:57945"/>
        <dbReference type="EC" id="7.2.1.1"/>
    </reaction>
</comment>
<evidence type="ECO:0000256" key="2">
    <source>
        <dbReference type="ARBA" id="ARBA00022475"/>
    </source>
</evidence>
<keyword evidence="8 16" id="KW-1278">Translocase</keyword>
<feature type="modified residue" description="FMN phosphoryl threonine" evidence="16 17">
    <location>
        <position position="224"/>
    </location>
</feature>
<comment type="function">
    <text evidence="16">NQR complex catalyzes the reduction of ubiquinone-1 to ubiquinol by two successive reactions, coupled with the transport of Na(+) ions from the cytoplasm to the periplasm. NqrA to NqrE are probably involved in the second step, the conversion of ubisemiquinone to ubiquinol.</text>
</comment>
<evidence type="ECO:0000313" key="19">
    <source>
        <dbReference type="Proteomes" id="UP000711407"/>
    </source>
</evidence>
<keyword evidence="2 16" id="KW-1003">Cell membrane</keyword>
<dbReference type="InterPro" id="IPR004338">
    <property type="entry name" value="NqrB/RnfD"/>
</dbReference>
<evidence type="ECO:0000256" key="14">
    <source>
        <dbReference type="ARBA" id="ARBA00023136"/>
    </source>
</evidence>
<keyword evidence="10 16" id="KW-0520">NAD</keyword>
<feature type="transmembrane region" description="Helical" evidence="16">
    <location>
        <begin position="256"/>
        <end position="279"/>
    </location>
</feature>
<dbReference type="EMBL" id="DYXT01000018">
    <property type="protein sequence ID" value="HJE38702.1"/>
    <property type="molecule type" value="Genomic_DNA"/>
</dbReference>
<keyword evidence="4 16" id="KW-0597">Phosphoprotein</keyword>
<organism evidence="18 19">
    <name type="scientific">Candidatus Amulumruptor caecigallinarius</name>
    <dbReference type="NCBI Taxonomy" id="2109911"/>
    <lineage>
        <taxon>Bacteria</taxon>
        <taxon>Pseudomonadati</taxon>
        <taxon>Bacteroidota</taxon>
        <taxon>Bacteroidia</taxon>
        <taxon>Bacteroidales</taxon>
        <taxon>Muribaculaceae</taxon>
        <taxon>Candidatus Amulumruptor</taxon>
    </lineage>
</organism>
<comment type="subcellular location">
    <subcellularLocation>
        <location evidence="16">Cell membrane</location>
        <topology evidence="16">Multi-pass membrane protein</topology>
    </subcellularLocation>
</comment>
<keyword evidence="9 16" id="KW-1133">Transmembrane helix</keyword>
<dbReference type="GO" id="GO:0016655">
    <property type="term" value="F:oxidoreductase activity, acting on NAD(P)H, quinone or similar compound as acceptor"/>
    <property type="evidence" value="ECO:0007669"/>
    <property type="project" value="UniProtKB-UniRule"/>
</dbReference>
<dbReference type="InterPro" id="IPR010966">
    <property type="entry name" value="NqrB"/>
</dbReference>
<feature type="transmembrane region" description="Helical" evidence="16">
    <location>
        <begin position="96"/>
        <end position="121"/>
    </location>
</feature>
<reference evidence="18" key="2">
    <citation type="submission" date="2021-09" db="EMBL/GenBank/DDBJ databases">
        <authorList>
            <person name="Gilroy R."/>
        </authorList>
    </citation>
    <scope>NUCLEOTIDE SEQUENCE</scope>
    <source>
        <strain evidence="18">4100</strain>
    </source>
</reference>
<keyword evidence="15 16" id="KW-0739">Sodium transport</keyword>
<dbReference type="Pfam" id="PF03116">
    <property type="entry name" value="NQR2_RnfD_RnfE"/>
    <property type="match status" value="1"/>
</dbReference>
<keyword evidence="1 16" id="KW-0813">Transport</keyword>
<evidence type="ECO:0000256" key="15">
    <source>
        <dbReference type="ARBA" id="ARBA00023201"/>
    </source>
</evidence>
<evidence type="ECO:0000256" key="6">
    <source>
        <dbReference type="ARBA" id="ARBA00022643"/>
    </source>
</evidence>
<keyword evidence="6 16" id="KW-0288">FMN</keyword>
<evidence type="ECO:0000256" key="9">
    <source>
        <dbReference type="ARBA" id="ARBA00022989"/>
    </source>
</evidence>
<reference evidence="18" key="1">
    <citation type="journal article" date="2021" name="PeerJ">
        <title>Extensive microbial diversity within the chicken gut microbiome revealed by metagenomics and culture.</title>
        <authorList>
            <person name="Gilroy R."/>
            <person name="Ravi A."/>
            <person name="Getino M."/>
            <person name="Pursley I."/>
            <person name="Horton D.L."/>
            <person name="Alikhan N.F."/>
            <person name="Baker D."/>
            <person name="Gharbi K."/>
            <person name="Hall N."/>
            <person name="Watson M."/>
            <person name="Adriaenssens E.M."/>
            <person name="Foster-Nyarko E."/>
            <person name="Jarju S."/>
            <person name="Secka A."/>
            <person name="Antonio M."/>
            <person name="Oren A."/>
            <person name="Chaudhuri R.R."/>
            <person name="La Ragione R."/>
            <person name="Hildebrand F."/>
            <person name="Pallen M.J."/>
        </authorList>
    </citation>
    <scope>NUCLEOTIDE SEQUENCE</scope>
    <source>
        <strain evidence="18">4100</strain>
    </source>
</reference>
<evidence type="ECO:0000256" key="12">
    <source>
        <dbReference type="ARBA" id="ARBA00023065"/>
    </source>
</evidence>
<dbReference type="GO" id="GO:0006814">
    <property type="term" value="P:sodium ion transport"/>
    <property type="evidence" value="ECO:0007669"/>
    <property type="project" value="UniProtKB-UniRule"/>
</dbReference>
<dbReference type="Proteomes" id="UP000711407">
    <property type="component" value="Unassembled WGS sequence"/>
</dbReference>
<comment type="cofactor">
    <cofactor evidence="16 17">
        <name>FMN</name>
        <dbReference type="ChEBI" id="CHEBI:58210"/>
    </cofactor>
</comment>
<dbReference type="HAMAP" id="MF_00426">
    <property type="entry name" value="NqrB"/>
    <property type="match status" value="1"/>
</dbReference>
<keyword evidence="3" id="KW-0997">Cell inner membrane</keyword>
<keyword evidence="12 16" id="KW-0406">Ion transport</keyword>
<feature type="transmembrane region" description="Helical" evidence="16">
    <location>
        <begin position="57"/>
        <end position="76"/>
    </location>
</feature>
<feature type="transmembrane region" description="Helical" evidence="16">
    <location>
        <begin position="370"/>
        <end position="390"/>
    </location>
</feature>
<comment type="similarity">
    <text evidence="16">Belongs to the NqrB/RnfD family.</text>
</comment>